<keyword evidence="3" id="KW-1185">Reference proteome</keyword>
<protein>
    <submittedName>
        <fullName evidence="2">Uncharacterized protein</fullName>
    </submittedName>
</protein>
<dbReference type="EMBL" id="CAUOFW020003347">
    <property type="protein sequence ID" value="CAK9159380.1"/>
    <property type="molecule type" value="Genomic_DNA"/>
</dbReference>
<evidence type="ECO:0000313" key="2">
    <source>
        <dbReference type="EMBL" id="CAK9159380.1"/>
    </source>
</evidence>
<evidence type="ECO:0000313" key="3">
    <source>
        <dbReference type="Proteomes" id="UP001642360"/>
    </source>
</evidence>
<comment type="caution">
    <text evidence="2">The sequence shown here is derived from an EMBL/GenBank/DDBJ whole genome shotgun (WGS) entry which is preliminary data.</text>
</comment>
<accession>A0ABC8SQJ0</accession>
<reference evidence="2 3" key="1">
    <citation type="submission" date="2024-02" db="EMBL/GenBank/DDBJ databases">
        <authorList>
            <person name="Vignale AGUSTIN F."/>
            <person name="Sosa J E."/>
            <person name="Modenutti C."/>
        </authorList>
    </citation>
    <scope>NUCLEOTIDE SEQUENCE [LARGE SCALE GENOMIC DNA]</scope>
</reference>
<evidence type="ECO:0000256" key="1">
    <source>
        <dbReference type="SAM" id="MobiDB-lite"/>
    </source>
</evidence>
<proteinExistence type="predicted"/>
<organism evidence="2 3">
    <name type="scientific">Ilex paraguariensis</name>
    <name type="common">yerba mate</name>
    <dbReference type="NCBI Taxonomy" id="185542"/>
    <lineage>
        <taxon>Eukaryota</taxon>
        <taxon>Viridiplantae</taxon>
        <taxon>Streptophyta</taxon>
        <taxon>Embryophyta</taxon>
        <taxon>Tracheophyta</taxon>
        <taxon>Spermatophyta</taxon>
        <taxon>Magnoliopsida</taxon>
        <taxon>eudicotyledons</taxon>
        <taxon>Gunneridae</taxon>
        <taxon>Pentapetalae</taxon>
        <taxon>asterids</taxon>
        <taxon>campanulids</taxon>
        <taxon>Aquifoliales</taxon>
        <taxon>Aquifoliaceae</taxon>
        <taxon>Ilex</taxon>
    </lineage>
</organism>
<dbReference type="Proteomes" id="UP001642360">
    <property type="component" value="Unassembled WGS sequence"/>
</dbReference>
<feature type="compositionally biased region" description="Polar residues" evidence="1">
    <location>
        <begin position="62"/>
        <end position="75"/>
    </location>
</feature>
<feature type="compositionally biased region" description="Basic and acidic residues" evidence="1">
    <location>
        <begin position="77"/>
        <end position="94"/>
    </location>
</feature>
<gene>
    <name evidence="2" type="ORF">ILEXP_LOCUS28078</name>
</gene>
<feature type="region of interest" description="Disordered" evidence="1">
    <location>
        <begin position="54"/>
        <end position="98"/>
    </location>
</feature>
<sequence>MDLWVIKVRFDKIGLFRGNEFCFDRIESRYNKMELQWRRRCGLRGPRRLLWQNHMRDRDGASNKQALATPRNSGDASRGDALDREEGVQREATRRRGASVARWAKPATSWVMPMAWVALVVPQAQASMQVEMTQITSKA</sequence>
<name>A0ABC8SQJ0_9AQUA</name>
<dbReference type="AlphaFoldDB" id="A0ABC8SQJ0"/>